<protein>
    <submittedName>
        <fullName evidence="1">Leucine-rich repeat protein</fullName>
    </submittedName>
</protein>
<keyword evidence="2" id="KW-1185">Reference proteome</keyword>
<proteinExistence type="predicted"/>
<dbReference type="STRING" id="35608.A0A2U1QCT4"/>
<evidence type="ECO:0000313" key="1">
    <source>
        <dbReference type="EMBL" id="PWA95808.1"/>
    </source>
</evidence>
<gene>
    <name evidence="1" type="ORF">CTI12_AA046520</name>
</gene>
<dbReference type="AlphaFoldDB" id="A0A2U1QCT4"/>
<name>A0A2U1QCT4_ARTAN</name>
<comment type="caution">
    <text evidence="1">The sequence shown here is derived from an EMBL/GenBank/DDBJ whole genome shotgun (WGS) entry which is preliminary data.</text>
</comment>
<sequence length="183" mass="21155">MELIFMLNVGSAYDTMRKCYKPYPANLTKHVGSMETEEMFWMPGFEELHTTNMLLRQHKAKRRLKVAGIKKFPMERLEYTSWKEDPAVENDAETIVNPSKLKDSGVVGGQREFQTEVEMISLAVHRNLPNLYAIFFPRWRIVATHAKKFLKHIGQKVLKYGSTVNWLLAGLLIRQEDASDVVP</sequence>
<accession>A0A2U1QCT4</accession>
<organism evidence="1 2">
    <name type="scientific">Artemisia annua</name>
    <name type="common">Sweet wormwood</name>
    <dbReference type="NCBI Taxonomy" id="35608"/>
    <lineage>
        <taxon>Eukaryota</taxon>
        <taxon>Viridiplantae</taxon>
        <taxon>Streptophyta</taxon>
        <taxon>Embryophyta</taxon>
        <taxon>Tracheophyta</taxon>
        <taxon>Spermatophyta</taxon>
        <taxon>Magnoliopsida</taxon>
        <taxon>eudicotyledons</taxon>
        <taxon>Gunneridae</taxon>
        <taxon>Pentapetalae</taxon>
        <taxon>asterids</taxon>
        <taxon>campanulids</taxon>
        <taxon>Asterales</taxon>
        <taxon>Asteraceae</taxon>
        <taxon>Asteroideae</taxon>
        <taxon>Anthemideae</taxon>
        <taxon>Artemisiinae</taxon>
        <taxon>Artemisia</taxon>
    </lineage>
</organism>
<evidence type="ECO:0000313" key="2">
    <source>
        <dbReference type="Proteomes" id="UP000245207"/>
    </source>
</evidence>
<dbReference type="Proteomes" id="UP000245207">
    <property type="component" value="Unassembled WGS sequence"/>
</dbReference>
<dbReference type="EMBL" id="PKPP01000217">
    <property type="protein sequence ID" value="PWA95808.1"/>
    <property type="molecule type" value="Genomic_DNA"/>
</dbReference>
<reference evidence="1 2" key="1">
    <citation type="journal article" date="2018" name="Mol. Plant">
        <title>The genome of Artemisia annua provides insight into the evolution of Asteraceae family and artemisinin biosynthesis.</title>
        <authorList>
            <person name="Shen Q."/>
            <person name="Zhang L."/>
            <person name="Liao Z."/>
            <person name="Wang S."/>
            <person name="Yan T."/>
            <person name="Shi P."/>
            <person name="Liu M."/>
            <person name="Fu X."/>
            <person name="Pan Q."/>
            <person name="Wang Y."/>
            <person name="Lv Z."/>
            <person name="Lu X."/>
            <person name="Zhang F."/>
            <person name="Jiang W."/>
            <person name="Ma Y."/>
            <person name="Chen M."/>
            <person name="Hao X."/>
            <person name="Li L."/>
            <person name="Tang Y."/>
            <person name="Lv G."/>
            <person name="Zhou Y."/>
            <person name="Sun X."/>
            <person name="Brodelius P.E."/>
            <person name="Rose J.K.C."/>
            <person name="Tang K."/>
        </authorList>
    </citation>
    <scope>NUCLEOTIDE SEQUENCE [LARGE SCALE GENOMIC DNA]</scope>
    <source>
        <strain evidence="2">cv. Huhao1</strain>
        <tissue evidence="1">Leaf</tissue>
    </source>
</reference>